<dbReference type="AlphaFoldDB" id="A0A8H3AW28"/>
<sequence length="148" mass="16005">MTTPGDYSVYITVTNRTNEILHLVNKSSEPSGPSEYNKHAGEWVTLPDKIPPGASVSFKLSSCAPFEGSAGTFTYTIGEGNDAPRFKAFQTCPFGPLNRVEVESLPKPYAIEVNGATGTDRSHIQPDGRVPASGWPLWVDYVVTEGVE</sequence>
<accession>A0A8H3AW28</accession>
<name>A0A8H3AW28_9AGAM</name>
<organism evidence="1 2">
    <name type="scientific">Rhizoctonia solani</name>
    <dbReference type="NCBI Taxonomy" id="456999"/>
    <lineage>
        <taxon>Eukaryota</taxon>
        <taxon>Fungi</taxon>
        <taxon>Dikarya</taxon>
        <taxon>Basidiomycota</taxon>
        <taxon>Agaricomycotina</taxon>
        <taxon>Agaricomycetes</taxon>
        <taxon>Cantharellales</taxon>
        <taxon>Ceratobasidiaceae</taxon>
        <taxon>Rhizoctonia</taxon>
    </lineage>
</organism>
<gene>
    <name evidence="1" type="ORF">RDB_LOCUS51879</name>
</gene>
<dbReference type="EMBL" id="CAJMWX010000985">
    <property type="protein sequence ID" value="CAE6441855.1"/>
    <property type="molecule type" value="Genomic_DNA"/>
</dbReference>
<evidence type="ECO:0000313" key="1">
    <source>
        <dbReference type="EMBL" id="CAE6441855.1"/>
    </source>
</evidence>
<evidence type="ECO:0000313" key="2">
    <source>
        <dbReference type="Proteomes" id="UP000663888"/>
    </source>
</evidence>
<protein>
    <submittedName>
        <fullName evidence="1">Uncharacterized protein</fullName>
    </submittedName>
</protein>
<dbReference type="Proteomes" id="UP000663888">
    <property type="component" value="Unassembled WGS sequence"/>
</dbReference>
<proteinExistence type="predicted"/>
<comment type="caution">
    <text evidence="1">The sequence shown here is derived from an EMBL/GenBank/DDBJ whole genome shotgun (WGS) entry which is preliminary data.</text>
</comment>
<dbReference type="Gene3D" id="2.60.270.50">
    <property type="match status" value="1"/>
</dbReference>
<reference evidence="1" key="1">
    <citation type="submission" date="2021-01" db="EMBL/GenBank/DDBJ databases">
        <authorList>
            <person name="Kaushik A."/>
        </authorList>
    </citation>
    <scope>NUCLEOTIDE SEQUENCE</scope>
    <source>
        <strain evidence="1">AG4-R118</strain>
    </source>
</reference>